<dbReference type="EMBL" id="BBMN01000005">
    <property type="protein sequence ID" value="GAL04971.1"/>
    <property type="molecule type" value="Genomic_DNA"/>
</dbReference>
<gene>
    <name evidence="2" type="ORF">JCM19237_4337</name>
</gene>
<name>A0A090QPZ6_9GAMM</name>
<dbReference type="SUPFAM" id="SSF46785">
    <property type="entry name" value="Winged helix' DNA-binding domain"/>
    <property type="match status" value="1"/>
</dbReference>
<evidence type="ECO:0000259" key="1">
    <source>
        <dbReference type="PROSITE" id="PS50995"/>
    </source>
</evidence>
<protein>
    <submittedName>
        <fullName evidence="2">Transcriptional regulator MarR family</fullName>
    </submittedName>
</protein>
<comment type="caution">
    <text evidence="2">The sequence shown here is derived from an EMBL/GenBank/DDBJ whole genome shotgun (WGS) entry which is preliminary data.</text>
</comment>
<dbReference type="InterPro" id="IPR039422">
    <property type="entry name" value="MarR/SlyA-like"/>
</dbReference>
<reference evidence="2 3" key="1">
    <citation type="journal article" date="2014" name="Genome Announc.">
        <title>Draft Genome Sequences of Two Vibrionaceae Species, Vibrio ponticus C121 and Photobacterium aphoticum C119, Isolated as Coral Reef Microbiota.</title>
        <authorList>
            <person name="Al-saari N."/>
            <person name="Meirelles P.M."/>
            <person name="Mino S."/>
            <person name="Suda W."/>
            <person name="Oshima K."/>
            <person name="Hattori M."/>
            <person name="Ohkuma M."/>
            <person name="Thompson F.L."/>
            <person name="Gomez-Gil B."/>
            <person name="Sawabe T."/>
            <person name="Sawabe T."/>
        </authorList>
    </citation>
    <scope>NUCLEOTIDE SEQUENCE [LARGE SCALE GENOMIC DNA]</scope>
    <source>
        <strain evidence="2 3">JCM 19237</strain>
    </source>
</reference>
<evidence type="ECO:0000313" key="2">
    <source>
        <dbReference type="EMBL" id="GAL04971.1"/>
    </source>
</evidence>
<proteinExistence type="predicted"/>
<dbReference type="PANTHER" id="PTHR33164">
    <property type="entry name" value="TRANSCRIPTIONAL REGULATOR, MARR FAMILY"/>
    <property type="match status" value="1"/>
</dbReference>
<dbReference type="AlphaFoldDB" id="A0A090QPZ6"/>
<dbReference type="PRINTS" id="PR00598">
    <property type="entry name" value="HTHMARR"/>
</dbReference>
<dbReference type="SMART" id="SM00347">
    <property type="entry name" value="HTH_MARR"/>
    <property type="match status" value="1"/>
</dbReference>
<dbReference type="PANTHER" id="PTHR33164:SF101">
    <property type="entry name" value="TRANSCRIPTIONAL REPRESSOR MPRA"/>
    <property type="match status" value="1"/>
</dbReference>
<dbReference type="InterPro" id="IPR036388">
    <property type="entry name" value="WH-like_DNA-bd_sf"/>
</dbReference>
<accession>A0A090QPZ6</accession>
<evidence type="ECO:0000313" key="3">
    <source>
        <dbReference type="Proteomes" id="UP000029227"/>
    </source>
</evidence>
<dbReference type="eggNOG" id="COG1846">
    <property type="taxonomic scope" value="Bacteria"/>
</dbReference>
<sequence>MSSITTIPELDNSPSFIMGLAYKQFRTLASQALLNEFDISLEMLGAMRTLLHLGEVPQQTLAEALRRERSVTKRLVDNCIKRGLLEAKKSVNNKKARYLVITDKGRQVKADADARLQQIIADFFAPLTPEELKTLHSLCTKLIQKDMLLGSD</sequence>
<feature type="domain" description="HTH marR-type" evidence="1">
    <location>
        <begin position="11"/>
        <end position="144"/>
    </location>
</feature>
<dbReference type="Proteomes" id="UP000029227">
    <property type="component" value="Unassembled WGS sequence"/>
</dbReference>
<organism evidence="2 3">
    <name type="scientific">Photobacterium aphoticum</name>
    <dbReference type="NCBI Taxonomy" id="754436"/>
    <lineage>
        <taxon>Bacteria</taxon>
        <taxon>Pseudomonadati</taxon>
        <taxon>Pseudomonadota</taxon>
        <taxon>Gammaproteobacteria</taxon>
        <taxon>Vibrionales</taxon>
        <taxon>Vibrionaceae</taxon>
        <taxon>Photobacterium</taxon>
    </lineage>
</organism>
<dbReference type="GO" id="GO:0003700">
    <property type="term" value="F:DNA-binding transcription factor activity"/>
    <property type="evidence" value="ECO:0007669"/>
    <property type="project" value="InterPro"/>
</dbReference>
<dbReference type="STRING" id="754436.JCM19237_4337"/>
<dbReference type="GO" id="GO:0006950">
    <property type="term" value="P:response to stress"/>
    <property type="evidence" value="ECO:0007669"/>
    <property type="project" value="TreeGrafter"/>
</dbReference>
<dbReference type="PROSITE" id="PS50995">
    <property type="entry name" value="HTH_MARR_2"/>
    <property type="match status" value="1"/>
</dbReference>
<dbReference type="InterPro" id="IPR000835">
    <property type="entry name" value="HTH_MarR-typ"/>
</dbReference>
<dbReference type="Gene3D" id="1.10.10.10">
    <property type="entry name" value="Winged helix-like DNA-binding domain superfamily/Winged helix DNA-binding domain"/>
    <property type="match status" value="1"/>
</dbReference>
<dbReference type="InterPro" id="IPR036390">
    <property type="entry name" value="WH_DNA-bd_sf"/>
</dbReference>